<name>A0A8J1MWN4_XENLA</name>
<dbReference type="RefSeq" id="XP_041445866.1">
    <property type="nucleotide sequence ID" value="XM_041589932.1"/>
</dbReference>
<keyword evidence="2" id="KW-0472">Membrane</keyword>
<evidence type="ECO:0000313" key="6">
    <source>
        <dbReference type="RefSeq" id="XP_041445866.1"/>
    </source>
</evidence>
<evidence type="ECO:0000256" key="1">
    <source>
        <dbReference type="SAM" id="MobiDB-lite"/>
    </source>
</evidence>
<reference evidence="4 5" key="1">
    <citation type="submission" date="2025-04" db="UniProtKB">
        <authorList>
            <consortium name="RefSeq"/>
        </authorList>
    </citation>
    <scope>IDENTIFICATION</scope>
    <source>
        <strain evidence="4 5">J_2021</strain>
        <tissue evidence="4 5">Erythrocytes</tissue>
    </source>
</reference>
<accession>A0A8J1MWN4</accession>
<evidence type="ECO:0000313" key="5">
    <source>
        <dbReference type="RefSeq" id="XP_041445865.1"/>
    </source>
</evidence>
<dbReference type="KEGG" id="xla:108713607"/>
<dbReference type="RefSeq" id="XP_041445865.1">
    <property type="nucleotide sequence ID" value="XM_041589931.1"/>
</dbReference>
<dbReference type="Proteomes" id="UP000186698">
    <property type="component" value="Chromosome 4L"/>
</dbReference>
<sequence>MTDTCSAREKATVEPNFITYIYPVKYMKKNLKKYTLIAEKYYEIFDETVGIVVEASKISKRKIAVEEELLKTYKQFNEALDEMDKRGSFPTSSLDEVPGKIRENLLSLRHTFKATLSEMRRKAELSLLENGITPKKEEIEENTTKPPDADNKEDVANPNYELFLNIKNLKKSLKMNRLLGERYYEIFEEKVTNLTTGMQIIDNDTIDNLAALYVEYKEELDEARKSGSISSYRLYDLPVKMKASVVERHKIFTEAMDELERRGLDEITKHLPPTKTEEDEMSENSASGRAITGEEGEEKKEETKKEEPKRLLFDIDFKRAKCSLIGFFFFLLYVFSHMYMRWKKADEDIEQG</sequence>
<keyword evidence="2" id="KW-0812">Transmembrane</keyword>
<feature type="region of interest" description="Disordered" evidence="1">
    <location>
        <begin position="271"/>
        <end position="305"/>
    </location>
</feature>
<evidence type="ECO:0000256" key="2">
    <source>
        <dbReference type="SAM" id="Phobius"/>
    </source>
</evidence>
<dbReference type="GeneID" id="108713607"/>
<feature type="region of interest" description="Disordered" evidence="1">
    <location>
        <begin position="134"/>
        <end position="154"/>
    </location>
</feature>
<proteinExistence type="predicted"/>
<feature type="transmembrane region" description="Helical" evidence="2">
    <location>
        <begin position="323"/>
        <end position="340"/>
    </location>
</feature>
<evidence type="ECO:0000313" key="3">
    <source>
        <dbReference type="Proteomes" id="UP000186698"/>
    </source>
</evidence>
<dbReference type="OrthoDB" id="9918544at2759"/>
<gene>
    <name evidence="4 5 6" type="primary">LOC108713607</name>
</gene>
<dbReference type="RefSeq" id="XP_041445863.1">
    <property type="nucleotide sequence ID" value="XM_041589929.1"/>
</dbReference>
<protein>
    <submittedName>
        <fullName evidence="4 5">Uncharacterized protein LOC108713607 isoform X1</fullName>
    </submittedName>
</protein>
<organism evidence="3 6">
    <name type="scientific">Xenopus laevis</name>
    <name type="common">African clawed frog</name>
    <dbReference type="NCBI Taxonomy" id="8355"/>
    <lineage>
        <taxon>Eukaryota</taxon>
        <taxon>Metazoa</taxon>
        <taxon>Chordata</taxon>
        <taxon>Craniata</taxon>
        <taxon>Vertebrata</taxon>
        <taxon>Euteleostomi</taxon>
        <taxon>Amphibia</taxon>
        <taxon>Batrachia</taxon>
        <taxon>Anura</taxon>
        <taxon>Pipoidea</taxon>
        <taxon>Pipidae</taxon>
        <taxon>Xenopodinae</taxon>
        <taxon>Xenopus</taxon>
        <taxon>Xenopus</taxon>
    </lineage>
</organism>
<keyword evidence="2" id="KW-1133">Transmembrane helix</keyword>
<evidence type="ECO:0000313" key="4">
    <source>
        <dbReference type="RefSeq" id="XP_041445863.1"/>
    </source>
</evidence>
<dbReference type="AlphaFoldDB" id="A0A8J1MWN4"/>
<keyword evidence="3" id="KW-1185">Reference proteome</keyword>